<reference evidence="3 4" key="1">
    <citation type="submission" date="2017-12" db="EMBL/GenBank/DDBJ databases">
        <authorList>
            <person name="Pombert J.-F."/>
            <person name="Haag K.L."/>
            <person name="Ebert D."/>
        </authorList>
    </citation>
    <scope>NUCLEOTIDE SEQUENCE [LARGE SCALE GENOMIC DNA]</scope>
    <source>
        <strain evidence="1">FI-OER-3-3</strain>
        <strain evidence="2">IL-G-3</strain>
    </source>
</reference>
<dbReference type="EMBL" id="PITK01000046">
    <property type="protein sequence ID" value="TBU20603.1"/>
    <property type="molecule type" value="Genomic_DNA"/>
</dbReference>
<protein>
    <submittedName>
        <fullName evidence="2">Uncharacterized protein</fullName>
    </submittedName>
</protein>
<evidence type="ECO:0000313" key="4">
    <source>
        <dbReference type="Proteomes" id="UP000292362"/>
    </source>
</evidence>
<comment type="caution">
    <text evidence="2">The sequence shown here is derived from an EMBL/GenBank/DDBJ whole genome shotgun (WGS) entry which is preliminary data.</text>
</comment>
<keyword evidence="3" id="KW-1185">Reference proteome</keyword>
<dbReference type="AlphaFoldDB" id="A0A4V6MVQ1"/>
<gene>
    <name evidence="1" type="ORF">CWI37_0618p0020</name>
    <name evidence="2" type="ORF">CWI38_0046p0060</name>
</gene>
<accession>A0A4V6MVQ1</accession>
<evidence type="ECO:0000313" key="2">
    <source>
        <dbReference type="EMBL" id="TBU20603.1"/>
    </source>
</evidence>
<dbReference type="EMBL" id="PITJ01000618">
    <property type="protein sequence ID" value="TBU01830.1"/>
    <property type="molecule type" value="Genomic_DNA"/>
</dbReference>
<dbReference type="VEuPathDB" id="MicrosporidiaDB:CWI38_0046p0060"/>
<proteinExistence type="predicted"/>
<dbReference type="Proteomes" id="UP000292282">
    <property type="component" value="Unassembled WGS sequence"/>
</dbReference>
<evidence type="ECO:0000313" key="3">
    <source>
        <dbReference type="Proteomes" id="UP000292282"/>
    </source>
</evidence>
<dbReference type="VEuPathDB" id="MicrosporidiaDB:CWI37_0618p0020"/>
<name>A0A4V6MVQ1_9MICR</name>
<organism evidence="2 3">
    <name type="scientific">Hamiltosporidium tvaerminnensis</name>
    <dbReference type="NCBI Taxonomy" id="1176355"/>
    <lineage>
        <taxon>Eukaryota</taxon>
        <taxon>Fungi</taxon>
        <taxon>Fungi incertae sedis</taxon>
        <taxon>Microsporidia</taxon>
        <taxon>Dubosqiidae</taxon>
        <taxon>Hamiltosporidium</taxon>
    </lineage>
</organism>
<dbReference type="Proteomes" id="UP000292362">
    <property type="component" value="Unassembled WGS sequence"/>
</dbReference>
<evidence type="ECO:0000313" key="1">
    <source>
        <dbReference type="EMBL" id="TBU01830.1"/>
    </source>
</evidence>
<sequence length="116" mass="14008">MYKRVFNHLYLERLAIYLSEIFNGYLNEPAIEERILPKCKNIASECDKITDSKQKHEEFFEKIASFSRADIIHCKRLFLEKYKNDQTRNQFFDQLLEFSSNNNFVSQTAFYKNIIY</sequence>